<protein>
    <submittedName>
        <fullName evidence="1">Uncharacterized protein</fullName>
    </submittedName>
</protein>
<proteinExistence type="predicted"/>
<dbReference type="AlphaFoldDB" id="A0A4Y7XEA7"/>
<dbReference type="OrthoDB" id="6696509at2"/>
<dbReference type="EMBL" id="SNTY01000014">
    <property type="protein sequence ID" value="TEU29249.1"/>
    <property type="molecule type" value="Genomic_DNA"/>
</dbReference>
<evidence type="ECO:0000313" key="2">
    <source>
        <dbReference type="Proteomes" id="UP000297834"/>
    </source>
</evidence>
<reference evidence="1 2" key="1">
    <citation type="submission" date="2019-03" db="EMBL/GenBank/DDBJ databases">
        <title>Alkanindiges illinoisensis: a potential pathogenic isolated from ascites of a gastric cancer patient with abdominal metastasis.</title>
        <authorList>
            <person name="Hu X."/>
            <person name="Yang B."/>
            <person name="Yan X."/>
            <person name="Lin L."/>
            <person name="Zhao H."/>
            <person name="Zhou F."/>
            <person name="Su B."/>
            <person name="Chen J."/>
            <person name="Rui Y."/>
            <person name="Wang Q."/>
            <person name="Zheng L."/>
        </authorList>
    </citation>
    <scope>NUCLEOTIDE SEQUENCE [LARGE SCALE GENOMIC DNA]</scope>
    <source>
        <strain evidence="1 2">NFYY 23406</strain>
    </source>
</reference>
<keyword evidence="2" id="KW-1185">Reference proteome</keyword>
<comment type="caution">
    <text evidence="1">The sequence shown here is derived from an EMBL/GenBank/DDBJ whole genome shotgun (WGS) entry which is preliminary data.</text>
</comment>
<evidence type="ECO:0000313" key="1">
    <source>
        <dbReference type="EMBL" id="TEU29249.1"/>
    </source>
</evidence>
<dbReference type="STRING" id="1120977.GCA_000619845_02382"/>
<name>A0A4Y7XEA7_9GAMM</name>
<gene>
    <name evidence="1" type="ORF">E2B99_04065</name>
</gene>
<accession>A0A4Y7XEA7</accession>
<dbReference type="Proteomes" id="UP000297834">
    <property type="component" value="Unassembled WGS sequence"/>
</dbReference>
<organism evidence="1 2">
    <name type="scientific">Alkanindiges illinoisensis</name>
    <dbReference type="NCBI Taxonomy" id="197183"/>
    <lineage>
        <taxon>Bacteria</taxon>
        <taxon>Pseudomonadati</taxon>
        <taxon>Pseudomonadota</taxon>
        <taxon>Gammaproteobacteria</taxon>
        <taxon>Moraxellales</taxon>
        <taxon>Moraxellaceae</taxon>
        <taxon>Alkanindiges</taxon>
    </lineage>
</organism>
<sequence>MEHLVAMYKAGLTGFAVGLLCASLAGCQLAPKSTKTSGMAPQPRLSTAKVKVLESPLLKGLVSLHCSGVAGCEFAKLNNIVVINEVTRQPTDDAIHASIVRFEDNSLNTGHPNRYFIAMRPGRNEIKVRFYPVTPDRAENFVLIHNFRADRNYRLNMFRQRSADAASSLLSAATPDPLCVDLLENDKVLRRFCRPFDPATGMGEFLEQRVGN</sequence>
<dbReference type="RefSeq" id="WP_134243701.1">
    <property type="nucleotide sequence ID" value="NZ_SNTY01000014.1"/>
</dbReference>